<evidence type="ECO:0000256" key="8">
    <source>
        <dbReference type="SAM" id="Phobius"/>
    </source>
</evidence>
<protein>
    <submittedName>
        <fullName evidence="10">Sugar transferase</fullName>
    </submittedName>
</protein>
<evidence type="ECO:0000313" key="11">
    <source>
        <dbReference type="Proteomes" id="UP000000245"/>
    </source>
</evidence>
<keyword evidence="6 8" id="KW-0472">Membrane</keyword>
<dbReference type="KEGG" id="acr:Acry_0073"/>
<name>A5FUM0_ACICJ</name>
<dbReference type="STRING" id="349163.Acry_0073"/>
<feature type="transmembrane region" description="Helical" evidence="8">
    <location>
        <begin position="134"/>
        <end position="151"/>
    </location>
</feature>
<organism evidence="10 11">
    <name type="scientific">Acidiphilium cryptum (strain JF-5)</name>
    <dbReference type="NCBI Taxonomy" id="349163"/>
    <lineage>
        <taxon>Bacteria</taxon>
        <taxon>Pseudomonadati</taxon>
        <taxon>Pseudomonadota</taxon>
        <taxon>Alphaproteobacteria</taxon>
        <taxon>Acetobacterales</taxon>
        <taxon>Acidocellaceae</taxon>
        <taxon>Acidiphilium</taxon>
    </lineage>
</organism>
<proteinExistence type="inferred from homology"/>
<evidence type="ECO:0000259" key="9">
    <source>
        <dbReference type="Pfam" id="PF02397"/>
    </source>
</evidence>
<dbReference type="GO" id="GO:0016020">
    <property type="term" value="C:membrane"/>
    <property type="evidence" value="ECO:0007669"/>
    <property type="project" value="UniProtKB-SubCell"/>
</dbReference>
<dbReference type="GO" id="GO:0000271">
    <property type="term" value="P:polysaccharide biosynthetic process"/>
    <property type="evidence" value="ECO:0007669"/>
    <property type="project" value="UniProtKB-KW"/>
</dbReference>
<evidence type="ECO:0000256" key="3">
    <source>
        <dbReference type="ARBA" id="ARBA00022679"/>
    </source>
</evidence>
<keyword evidence="7" id="KW-0270">Exopolysaccharide synthesis</keyword>
<dbReference type="AlphaFoldDB" id="A5FUM0"/>
<dbReference type="PANTHER" id="PTHR30576:SF0">
    <property type="entry name" value="UNDECAPRENYL-PHOSPHATE N-ACETYLGALACTOSAMINYL 1-PHOSPHATE TRANSFERASE-RELATED"/>
    <property type="match status" value="1"/>
</dbReference>
<dbReference type="Proteomes" id="UP000000245">
    <property type="component" value="Chromosome"/>
</dbReference>
<keyword evidence="11" id="KW-1185">Reference proteome</keyword>
<evidence type="ECO:0000256" key="6">
    <source>
        <dbReference type="ARBA" id="ARBA00023136"/>
    </source>
</evidence>
<dbReference type="eggNOG" id="COG2148">
    <property type="taxonomic scope" value="Bacteria"/>
</dbReference>
<feature type="transmembrane region" description="Helical" evidence="8">
    <location>
        <begin position="103"/>
        <end position="122"/>
    </location>
</feature>
<dbReference type="InterPro" id="IPR003362">
    <property type="entry name" value="Bact_transf"/>
</dbReference>
<evidence type="ECO:0000313" key="10">
    <source>
        <dbReference type="EMBL" id="ABQ29302.1"/>
    </source>
</evidence>
<reference evidence="10 11" key="1">
    <citation type="submission" date="2007-05" db="EMBL/GenBank/DDBJ databases">
        <title>Complete sequence of chromosome of Acidiphilium cryptum JF-5.</title>
        <authorList>
            <consortium name="US DOE Joint Genome Institute"/>
            <person name="Copeland A."/>
            <person name="Lucas S."/>
            <person name="Lapidus A."/>
            <person name="Barry K."/>
            <person name="Detter J.C."/>
            <person name="Glavina del Rio T."/>
            <person name="Hammon N."/>
            <person name="Israni S."/>
            <person name="Dalin E."/>
            <person name="Tice H."/>
            <person name="Pitluck S."/>
            <person name="Sims D."/>
            <person name="Brettin T."/>
            <person name="Bruce D."/>
            <person name="Han C."/>
            <person name="Schmutz J."/>
            <person name="Larimer F."/>
            <person name="Land M."/>
            <person name="Hauser L."/>
            <person name="Kyrpides N."/>
            <person name="Kim E."/>
            <person name="Magnuson T."/>
            <person name="Richardson P."/>
        </authorList>
    </citation>
    <scope>NUCLEOTIDE SEQUENCE [LARGE SCALE GENOMIC DNA]</scope>
    <source>
        <strain evidence="10 11">JF-5</strain>
    </source>
</reference>
<feature type="transmembrane region" description="Helical" evidence="8">
    <location>
        <begin position="308"/>
        <end position="328"/>
    </location>
</feature>
<evidence type="ECO:0000256" key="2">
    <source>
        <dbReference type="ARBA" id="ARBA00006464"/>
    </source>
</evidence>
<dbReference type="NCBIfam" id="TIGR03025">
    <property type="entry name" value="EPS_sugtrans"/>
    <property type="match status" value="1"/>
</dbReference>
<feature type="transmembrane region" description="Helical" evidence="8">
    <location>
        <begin position="31"/>
        <end position="50"/>
    </location>
</feature>
<evidence type="ECO:0000256" key="5">
    <source>
        <dbReference type="ARBA" id="ARBA00022989"/>
    </source>
</evidence>
<sequence>MSQTILEPLAEPVRRMAAIPVKRAHRFRPHLGPSSGIAFLLVTDAATVLIGPRLATRVLAPAPTMAAGPFNELVFGGLTLLALFAAGLYAVGPARAPLVHIGAMLRALVAADVLALLRIALLRPVPAILPLDRSIAWAVGAFTFTAVLMLGERAMVAAFWRRHGIGIPRGASALVAATPCDRMLCTRLDRMTDHRLGYVFCWGLAPTSGLRTIADAATLEAMIRSGQIGDLVVFVQRGDGPEARSKIDALLARLADQPVRIRLAFDAVAEIGACDLATGRSLRLVTVLDRPIRPFGAVAKRSMDVGGAALLIILLGPLLALIALALRMTGPVLFRQRRIGLDGAPFTVFKFRTMRPQPPRQAAGPVSQAQPGDRRITRLGAILRRLSLDELPQLFNVLRGEMSLVGPRPHAPHTTAGDFTFEQAIAFYGVRHRVKPGLTGLAQVRGLRGPTDRRDLVAARVAADLDYIERWSPWLDLAILLRTIPAVLIGRNAI</sequence>
<dbReference type="InterPro" id="IPR017475">
    <property type="entry name" value="EPS_sugar_tfrase"/>
</dbReference>
<feature type="domain" description="Bacterial sugar transferase" evidence="9">
    <location>
        <begin position="300"/>
        <end position="488"/>
    </location>
</feature>
<feature type="transmembrane region" description="Helical" evidence="8">
    <location>
        <begin position="70"/>
        <end position="91"/>
    </location>
</feature>
<evidence type="ECO:0000256" key="4">
    <source>
        <dbReference type="ARBA" id="ARBA00022692"/>
    </source>
</evidence>
<comment type="subcellular location">
    <subcellularLocation>
        <location evidence="1">Membrane</location>
        <topology evidence="1">Multi-pass membrane protein</topology>
    </subcellularLocation>
</comment>
<keyword evidence="3 10" id="KW-0808">Transferase</keyword>
<dbReference type="HOGENOM" id="CLU_024920_0_1_5"/>
<comment type="similarity">
    <text evidence="2">Belongs to the bacterial sugar transferase family.</text>
</comment>
<keyword evidence="5 8" id="KW-1133">Transmembrane helix</keyword>
<dbReference type="Pfam" id="PF02397">
    <property type="entry name" value="Bac_transf"/>
    <property type="match status" value="1"/>
</dbReference>
<accession>A5FUM0</accession>
<dbReference type="GO" id="GO:0016780">
    <property type="term" value="F:phosphotransferase activity, for other substituted phosphate groups"/>
    <property type="evidence" value="ECO:0007669"/>
    <property type="project" value="TreeGrafter"/>
</dbReference>
<evidence type="ECO:0000256" key="1">
    <source>
        <dbReference type="ARBA" id="ARBA00004141"/>
    </source>
</evidence>
<keyword evidence="4 8" id="KW-0812">Transmembrane</keyword>
<dbReference type="PANTHER" id="PTHR30576">
    <property type="entry name" value="COLANIC BIOSYNTHESIS UDP-GLUCOSE LIPID CARRIER TRANSFERASE"/>
    <property type="match status" value="1"/>
</dbReference>
<evidence type="ECO:0000256" key="7">
    <source>
        <dbReference type="ARBA" id="ARBA00023169"/>
    </source>
</evidence>
<gene>
    <name evidence="10" type="ordered locus">Acry_0073</name>
</gene>
<dbReference type="EMBL" id="CP000697">
    <property type="protein sequence ID" value="ABQ29302.1"/>
    <property type="molecule type" value="Genomic_DNA"/>
</dbReference>